<reference evidence="1 2" key="1">
    <citation type="submission" date="2016-04" db="EMBL/GenBank/DDBJ databases">
        <title>ATOL: Assembling a taxonomically balanced genome-scale reconstruction of the evolutionary history of the Enterobacteriaceae.</title>
        <authorList>
            <person name="Plunkett G.III."/>
            <person name="Neeno-Eckwall E.C."/>
            <person name="Glasner J.D."/>
            <person name="Perna N.T."/>
        </authorList>
    </citation>
    <scope>NUCLEOTIDE SEQUENCE [LARGE SCALE GENOMIC DNA]</scope>
    <source>
        <strain evidence="1 2">ATCC 12841</strain>
    </source>
</reference>
<proteinExistence type="predicted"/>
<dbReference type="EMBL" id="LXEX01000077">
    <property type="protein sequence ID" value="OAT56536.1"/>
    <property type="molecule type" value="Genomic_DNA"/>
</dbReference>
<sequence length="139" mass="14843">MSTTLITQLLESKLAGVAATLGLEIAMENISFKPKDSKAIYLRSHILPAKTLGIDIAGALQVFRGVFQVDVVAPAGSGKTKAGEVADSILKAFPAGLELTSGEFTAYIESVPYRMRPLPSDTRYLIPVNIDYRADTVTG</sequence>
<keyword evidence="2" id="KW-1185">Reference proteome</keyword>
<evidence type="ECO:0000313" key="1">
    <source>
        <dbReference type="EMBL" id="OAT56536.1"/>
    </source>
</evidence>
<evidence type="ECO:0000313" key="2">
    <source>
        <dbReference type="Proteomes" id="UP000078431"/>
    </source>
</evidence>
<dbReference type="InterPro" id="IPR025395">
    <property type="entry name" value="Phage_tail_terminator-like"/>
</dbReference>
<dbReference type="Proteomes" id="UP000078431">
    <property type="component" value="Unassembled WGS sequence"/>
</dbReference>
<protein>
    <submittedName>
        <fullName evidence="1">Phage protein</fullName>
    </submittedName>
</protein>
<dbReference type="RefSeq" id="WP_061554338.1">
    <property type="nucleotide sequence ID" value="NZ_LXEX01000077.1"/>
</dbReference>
<organism evidence="1 2">
    <name type="scientific">Obesumbacterium proteus ATCC 12841</name>
    <dbReference type="NCBI Taxonomy" id="1354268"/>
    <lineage>
        <taxon>Bacteria</taxon>
        <taxon>Pseudomonadati</taxon>
        <taxon>Pseudomonadota</taxon>
        <taxon>Gammaproteobacteria</taxon>
        <taxon>Enterobacterales</taxon>
        <taxon>Hafniaceae</taxon>
        <taxon>Obesumbacterium</taxon>
    </lineage>
</organism>
<dbReference type="AlphaFoldDB" id="A0AA91E9P1"/>
<name>A0AA91E9P1_9GAMM</name>
<dbReference type="Pfam" id="PF13554">
    <property type="entry name" value="Phage_tail_terminator_5"/>
    <property type="match status" value="1"/>
</dbReference>
<comment type="caution">
    <text evidence="1">The sequence shown here is derived from an EMBL/GenBank/DDBJ whole genome shotgun (WGS) entry which is preliminary data.</text>
</comment>
<accession>A0AA91E9P1</accession>
<dbReference type="Gene3D" id="3.30.2000.20">
    <property type="match status" value="1"/>
</dbReference>
<gene>
    <name evidence="1" type="ORF">M993_04762</name>
</gene>